<evidence type="ECO:0000313" key="7">
    <source>
        <dbReference type="Proteomes" id="UP000009192"/>
    </source>
</evidence>
<dbReference type="InterPro" id="IPR036440">
    <property type="entry name" value="Peptidase_C15-like_sf"/>
</dbReference>
<dbReference type="Proteomes" id="UP000009192">
    <property type="component" value="Unassembled WGS sequence"/>
</dbReference>
<dbReference type="FunFam" id="3.40.630.20:FF:000008">
    <property type="entry name" value="Pyroglutamyl-peptidase 1"/>
    <property type="match status" value="1"/>
</dbReference>
<organism evidence="6 7">
    <name type="scientific">Drosophila mojavensis</name>
    <name type="common">Fruit fly</name>
    <dbReference type="NCBI Taxonomy" id="7230"/>
    <lineage>
        <taxon>Eukaryota</taxon>
        <taxon>Metazoa</taxon>
        <taxon>Ecdysozoa</taxon>
        <taxon>Arthropoda</taxon>
        <taxon>Hexapoda</taxon>
        <taxon>Insecta</taxon>
        <taxon>Pterygota</taxon>
        <taxon>Neoptera</taxon>
        <taxon>Endopterygota</taxon>
        <taxon>Diptera</taxon>
        <taxon>Brachycera</taxon>
        <taxon>Muscomorpha</taxon>
        <taxon>Ephydroidea</taxon>
        <taxon>Drosophilidae</taxon>
        <taxon>Drosophila</taxon>
    </lineage>
</organism>
<comment type="similarity">
    <text evidence="1">Belongs to the peptidase C15 family.</text>
</comment>
<dbReference type="GO" id="GO:0006508">
    <property type="term" value="P:proteolysis"/>
    <property type="evidence" value="ECO:0007669"/>
    <property type="project" value="UniProtKB-KW"/>
</dbReference>
<accession>A0A0Q9XC53</accession>
<dbReference type="InterPro" id="IPR000816">
    <property type="entry name" value="Peptidase_C15"/>
</dbReference>
<name>A0A0Q9XC53_DROMO</name>
<proteinExistence type="inferred from homology"/>
<protein>
    <submittedName>
        <fullName evidence="6">Uncharacterized protein, isoform B</fullName>
        <ecNumber evidence="6">3.4.19.-</ecNumber>
        <ecNumber evidence="6">3.4.19.3</ecNumber>
        <ecNumber evidence="6">3.4.19.6</ecNumber>
    </submittedName>
</protein>
<gene>
    <name evidence="6" type="primary">Dmoj\GI12237</name>
    <name evidence="6" type="ORF">Dmoj_GI12237</name>
</gene>
<dbReference type="EC" id="3.4.19.3" evidence="6"/>
<reference evidence="6 7" key="1">
    <citation type="journal article" date="2007" name="Nature">
        <title>Evolution of genes and genomes on the Drosophila phylogeny.</title>
        <authorList>
            <consortium name="Drosophila 12 Genomes Consortium"/>
            <person name="Clark A.G."/>
            <person name="Eisen M.B."/>
            <person name="Smith D.R."/>
            <person name="Bergman C.M."/>
            <person name="Oliver B."/>
            <person name="Markow T.A."/>
            <person name="Kaufman T.C."/>
            <person name="Kellis M."/>
            <person name="Gelbart W."/>
            <person name="Iyer V.N."/>
            <person name="Pollard D.A."/>
            <person name="Sackton T.B."/>
            <person name="Larracuente A.M."/>
            <person name="Singh N.D."/>
            <person name="Abad J.P."/>
            <person name="Abt D.N."/>
            <person name="Adryan B."/>
            <person name="Aguade M."/>
            <person name="Akashi H."/>
            <person name="Anderson W.W."/>
            <person name="Aquadro C.F."/>
            <person name="Ardell D.H."/>
            <person name="Arguello R."/>
            <person name="Artieri C.G."/>
            <person name="Barbash D.A."/>
            <person name="Barker D."/>
            <person name="Barsanti P."/>
            <person name="Batterham P."/>
            <person name="Batzoglou S."/>
            <person name="Begun D."/>
            <person name="Bhutkar A."/>
            <person name="Blanco E."/>
            <person name="Bosak S.A."/>
            <person name="Bradley R.K."/>
            <person name="Brand A.D."/>
            <person name="Brent M.R."/>
            <person name="Brooks A.N."/>
            <person name="Brown R.H."/>
            <person name="Butlin R.K."/>
            <person name="Caggese C."/>
            <person name="Calvi B.R."/>
            <person name="Bernardo de Carvalho A."/>
            <person name="Caspi A."/>
            <person name="Castrezana S."/>
            <person name="Celniker S.E."/>
            <person name="Chang J.L."/>
            <person name="Chapple C."/>
            <person name="Chatterji S."/>
            <person name="Chinwalla A."/>
            <person name="Civetta A."/>
            <person name="Clifton S.W."/>
            <person name="Comeron J.M."/>
            <person name="Costello J.C."/>
            <person name="Coyne J.A."/>
            <person name="Daub J."/>
            <person name="David R.G."/>
            <person name="Delcher A.L."/>
            <person name="Delehaunty K."/>
            <person name="Do C.B."/>
            <person name="Ebling H."/>
            <person name="Edwards K."/>
            <person name="Eickbush T."/>
            <person name="Evans J.D."/>
            <person name="Filipski A."/>
            <person name="Findeiss S."/>
            <person name="Freyhult E."/>
            <person name="Fulton L."/>
            <person name="Fulton R."/>
            <person name="Garcia A.C."/>
            <person name="Gardiner A."/>
            <person name="Garfield D.A."/>
            <person name="Garvin B.E."/>
            <person name="Gibson G."/>
            <person name="Gilbert D."/>
            <person name="Gnerre S."/>
            <person name="Godfrey J."/>
            <person name="Good R."/>
            <person name="Gotea V."/>
            <person name="Gravely B."/>
            <person name="Greenberg A.J."/>
            <person name="Griffiths-Jones S."/>
            <person name="Gross S."/>
            <person name="Guigo R."/>
            <person name="Gustafson E.A."/>
            <person name="Haerty W."/>
            <person name="Hahn M.W."/>
            <person name="Halligan D.L."/>
            <person name="Halpern A.L."/>
            <person name="Halter G.M."/>
            <person name="Han M.V."/>
            <person name="Heger A."/>
            <person name="Hillier L."/>
            <person name="Hinrichs A.S."/>
            <person name="Holmes I."/>
            <person name="Hoskins R.A."/>
            <person name="Hubisz M.J."/>
            <person name="Hultmark D."/>
            <person name="Huntley M.A."/>
            <person name="Jaffe D.B."/>
            <person name="Jagadeeshan S."/>
            <person name="Jeck W.R."/>
            <person name="Johnson J."/>
            <person name="Jones C.D."/>
            <person name="Jordan W.C."/>
            <person name="Karpen G.H."/>
            <person name="Kataoka E."/>
            <person name="Keightley P.D."/>
            <person name="Kheradpour P."/>
            <person name="Kirkness E.F."/>
            <person name="Koerich L.B."/>
            <person name="Kristiansen K."/>
            <person name="Kudrna D."/>
            <person name="Kulathinal R.J."/>
            <person name="Kumar S."/>
            <person name="Kwok R."/>
            <person name="Lander E."/>
            <person name="Langley C.H."/>
            <person name="Lapoint R."/>
            <person name="Lazzaro B.P."/>
            <person name="Lee S.J."/>
            <person name="Levesque L."/>
            <person name="Li R."/>
            <person name="Lin C.F."/>
            <person name="Lin M.F."/>
            <person name="Lindblad-Toh K."/>
            <person name="Llopart A."/>
            <person name="Long M."/>
            <person name="Low L."/>
            <person name="Lozovsky E."/>
            <person name="Lu J."/>
            <person name="Luo M."/>
            <person name="Machado C.A."/>
            <person name="Makalowski W."/>
            <person name="Marzo M."/>
            <person name="Matsuda M."/>
            <person name="Matzkin L."/>
            <person name="McAllister B."/>
            <person name="McBride C.S."/>
            <person name="McKernan B."/>
            <person name="McKernan K."/>
            <person name="Mendez-Lago M."/>
            <person name="Minx P."/>
            <person name="Mollenhauer M.U."/>
            <person name="Montooth K."/>
            <person name="Mount S.M."/>
            <person name="Mu X."/>
            <person name="Myers E."/>
            <person name="Negre B."/>
            <person name="Newfeld S."/>
            <person name="Nielsen R."/>
            <person name="Noor M.A."/>
            <person name="O'Grady P."/>
            <person name="Pachter L."/>
            <person name="Papaceit M."/>
            <person name="Parisi M.J."/>
            <person name="Parisi M."/>
            <person name="Parts L."/>
            <person name="Pedersen J.S."/>
            <person name="Pesole G."/>
            <person name="Phillippy A.M."/>
            <person name="Ponting C.P."/>
            <person name="Pop M."/>
            <person name="Porcelli D."/>
            <person name="Powell J.R."/>
            <person name="Prohaska S."/>
            <person name="Pruitt K."/>
            <person name="Puig M."/>
            <person name="Quesneville H."/>
            <person name="Ram K.R."/>
            <person name="Rand D."/>
            <person name="Rasmussen M.D."/>
            <person name="Reed L.K."/>
            <person name="Reenan R."/>
            <person name="Reily A."/>
            <person name="Remington K.A."/>
            <person name="Rieger T.T."/>
            <person name="Ritchie M.G."/>
            <person name="Robin C."/>
            <person name="Rogers Y.H."/>
            <person name="Rohde C."/>
            <person name="Rozas J."/>
            <person name="Rubenfield M.J."/>
            <person name="Ruiz A."/>
            <person name="Russo S."/>
            <person name="Salzberg S.L."/>
            <person name="Sanchez-Gracia A."/>
            <person name="Saranga D.J."/>
            <person name="Sato H."/>
            <person name="Schaeffer S.W."/>
            <person name="Schatz M.C."/>
            <person name="Schlenke T."/>
            <person name="Schwartz R."/>
            <person name="Segarra C."/>
            <person name="Singh R.S."/>
            <person name="Sirot L."/>
            <person name="Sirota M."/>
            <person name="Sisneros N.B."/>
            <person name="Smith C.D."/>
            <person name="Smith T.F."/>
            <person name="Spieth J."/>
            <person name="Stage D.E."/>
            <person name="Stark A."/>
            <person name="Stephan W."/>
            <person name="Strausberg R.L."/>
            <person name="Strempel S."/>
            <person name="Sturgill D."/>
            <person name="Sutton G."/>
            <person name="Sutton G.G."/>
            <person name="Tao W."/>
            <person name="Teichmann S."/>
            <person name="Tobari Y.N."/>
            <person name="Tomimura Y."/>
            <person name="Tsolas J.M."/>
            <person name="Valente V.L."/>
            <person name="Venter E."/>
            <person name="Venter J.C."/>
            <person name="Vicario S."/>
            <person name="Vieira F.G."/>
            <person name="Vilella A.J."/>
            <person name="Villasante A."/>
            <person name="Walenz B."/>
            <person name="Wang J."/>
            <person name="Wasserman M."/>
            <person name="Watts T."/>
            <person name="Wilson D."/>
            <person name="Wilson R.K."/>
            <person name="Wing R.A."/>
            <person name="Wolfner M.F."/>
            <person name="Wong A."/>
            <person name="Wong G.K."/>
            <person name="Wu C.I."/>
            <person name="Wu G."/>
            <person name="Yamamoto D."/>
            <person name="Yang H.P."/>
            <person name="Yang S.P."/>
            <person name="Yorke J.A."/>
            <person name="Yoshida K."/>
            <person name="Zdobnov E."/>
            <person name="Zhang P."/>
            <person name="Zhang Y."/>
            <person name="Zimin A.V."/>
            <person name="Baldwin J."/>
            <person name="Abdouelleil A."/>
            <person name="Abdulkadir J."/>
            <person name="Abebe A."/>
            <person name="Abera B."/>
            <person name="Abreu J."/>
            <person name="Acer S.C."/>
            <person name="Aftuck L."/>
            <person name="Alexander A."/>
            <person name="An P."/>
            <person name="Anderson E."/>
            <person name="Anderson S."/>
            <person name="Arachi H."/>
            <person name="Azer M."/>
            <person name="Bachantsang P."/>
            <person name="Barry A."/>
            <person name="Bayul T."/>
            <person name="Berlin A."/>
            <person name="Bessette D."/>
            <person name="Bloom T."/>
            <person name="Blye J."/>
            <person name="Boguslavskiy L."/>
            <person name="Bonnet C."/>
            <person name="Boukhgalter B."/>
            <person name="Bourzgui I."/>
            <person name="Brown A."/>
            <person name="Cahill P."/>
            <person name="Channer S."/>
            <person name="Cheshatsang Y."/>
            <person name="Chuda L."/>
            <person name="Citroen M."/>
            <person name="Collymore A."/>
            <person name="Cooke P."/>
            <person name="Costello M."/>
            <person name="D'Aco K."/>
            <person name="Daza R."/>
            <person name="De Haan G."/>
            <person name="DeGray S."/>
            <person name="DeMaso C."/>
            <person name="Dhargay N."/>
            <person name="Dooley K."/>
            <person name="Dooley E."/>
            <person name="Doricent M."/>
            <person name="Dorje P."/>
            <person name="Dorjee K."/>
            <person name="Dupes A."/>
            <person name="Elong R."/>
            <person name="Falk J."/>
            <person name="Farina A."/>
            <person name="Faro S."/>
            <person name="Ferguson D."/>
            <person name="Fisher S."/>
            <person name="Foley C.D."/>
            <person name="Franke A."/>
            <person name="Friedrich D."/>
            <person name="Gadbois L."/>
            <person name="Gearin G."/>
            <person name="Gearin C.R."/>
            <person name="Giannoukos G."/>
            <person name="Goode T."/>
            <person name="Graham J."/>
            <person name="Grandbois E."/>
            <person name="Grewal S."/>
            <person name="Gyaltsen K."/>
            <person name="Hafez N."/>
            <person name="Hagos B."/>
            <person name="Hall J."/>
            <person name="Henson C."/>
            <person name="Hollinger A."/>
            <person name="Honan T."/>
            <person name="Huard M.D."/>
            <person name="Hughes L."/>
            <person name="Hurhula B."/>
            <person name="Husby M.E."/>
            <person name="Kamat A."/>
            <person name="Kanga B."/>
            <person name="Kashin S."/>
            <person name="Khazanovich D."/>
            <person name="Kisner P."/>
            <person name="Lance K."/>
            <person name="Lara M."/>
            <person name="Lee W."/>
            <person name="Lennon N."/>
            <person name="Letendre F."/>
            <person name="LeVine R."/>
            <person name="Lipovsky A."/>
            <person name="Liu X."/>
            <person name="Liu J."/>
            <person name="Liu S."/>
            <person name="Lokyitsang T."/>
            <person name="Lokyitsang Y."/>
            <person name="Lubonja R."/>
            <person name="Lui A."/>
            <person name="MacDonald P."/>
            <person name="Magnisalis V."/>
            <person name="Maru K."/>
            <person name="Matthews C."/>
            <person name="McCusker W."/>
            <person name="McDonough S."/>
            <person name="Mehta T."/>
            <person name="Meldrim J."/>
            <person name="Meneus L."/>
            <person name="Mihai O."/>
            <person name="Mihalev A."/>
            <person name="Mihova T."/>
            <person name="Mittelman R."/>
            <person name="Mlenga V."/>
            <person name="Montmayeur A."/>
            <person name="Mulrain L."/>
            <person name="Navidi A."/>
            <person name="Naylor J."/>
            <person name="Negash T."/>
            <person name="Nguyen T."/>
            <person name="Nguyen N."/>
            <person name="Nicol R."/>
            <person name="Norbu C."/>
            <person name="Norbu N."/>
            <person name="Novod N."/>
            <person name="O'Neill B."/>
            <person name="Osman S."/>
            <person name="Markiewicz E."/>
            <person name="Oyono O.L."/>
            <person name="Patti C."/>
            <person name="Phunkhang P."/>
            <person name="Pierre F."/>
            <person name="Priest M."/>
            <person name="Raghuraman S."/>
            <person name="Rege F."/>
            <person name="Reyes R."/>
            <person name="Rise C."/>
            <person name="Rogov P."/>
            <person name="Ross K."/>
            <person name="Ryan E."/>
            <person name="Settipalli S."/>
            <person name="Shea T."/>
            <person name="Sherpa N."/>
            <person name="Shi L."/>
            <person name="Shih D."/>
            <person name="Sparrow T."/>
            <person name="Spaulding J."/>
            <person name="Stalker J."/>
            <person name="Stange-Thomann N."/>
            <person name="Stavropoulos S."/>
            <person name="Stone C."/>
            <person name="Strader C."/>
            <person name="Tesfaye S."/>
            <person name="Thomson T."/>
            <person name="Thoulutsang Y."/>
            <person name="Thoulutsang D."/>
            <person name="Topham K."/>
            <person name="Topping I."/>
            <person name="Tsamla T."/>
            <person name="Vassiliev H."/>
            <person name="Vo A."/>
            <person name="Wangchuk T."/>
            <person name="Wangdi T."/>
            <person name="Weiand M."/>
            <person name="Wilkinson J."/>
            <person name="Wilson A."/>
            <person name="Yadav S."/>
            <person name="Young G."/>
            <person name="Yu Q."/>
            <person name="Zembek L."/>
            <person name="Zhong D."/>
            <person name="Zimmer A."/>
            <person name="Zwirko Z."/>
            <person name="Jaffe D.B."/>
            <person name="Alvarez P."/>
            <person name="Brockman W."/>
            <person name="Butler J."/>
            <person name="Chin C."/>
            <person name="Gnerre S."/>
            <person name="Grabherr M."/>
            <person name="Kleber M."/>
            <person name="Mauceli E."/>
            <person name="MacCallum I."/>
        </authorList>
    </citation>
    <scope>NUCLEOTIDE SEQUENCE [LARGE SCALE GENOMIC DNA]</scope>
    <source>
        <strain evidence="7">Tucson 15081-1352.22</strain>
    </source>
</reference>
<dbReference type="AlphaFoldDB" id="A0A0Q9XC53"/>
<sequence>MKRTGWSLAKLHSYSRITFKLKIYSKWTRRSPNIWAAVFTMSSTERKRIVVTGFGPFVGHEEINASWEAVQLLPESISCNGVDYVLEQRMVPVEYGAVDQAVEEIWQSQPELVVHVGVSGVAKCVHVEKLAYNHQFRRPDNAGKFLENNTCSLPQHGKANVLRCGLDVDMIVKVVNTICKNCVAAADSDKPQNATIASKNVGSFLCGYIYLKSLDMDCNKCLFVHVPPIDKPFSTSQTADILYRIIEQCIQQISPFERQ</sequence>
<dbReference type="InParanoid" id="A0A0Q9XC53"/>
<dbReference type="GO" id="GO:0016920">
    <property type="term" value="F:pyroglutamyl-peptidase activity"/>
    <property type="evidence" value="ECO:0007669"/>
    <property type="project" value="UniProtKB-EC"/>
</dbReference>
<dbReference type="KEGG" id="dmo:Dmoj_GI12237"/>
<keyword evidence="3" id="KW-0645">Protease</keyword>
<keyword evidence="7" id="KW-1185">Reference proteome</keyword>
<keyword evidence="4 6" id="KW-0378">Hydrolase</keyword>
<evidence type="ECO:0000256" key="4">
    <source>
        <dbReference type="ARBA" id="ARBA00022801"/>
    </source>
</evidence>
<dbReference type="CDD" id="cd00501">
    <property type="entry name" value="Peptidase_C15"/>
    <property type="match status" value="1"/>
</dbReference>
<dbReference type="FunCoup" id="A0A0Q9XC53">
    <property type="interactions" value="100"/>
</dbReference>
<dbReference type="SMR" id="A0A0Q9XC53"/>
<dbReference type="Pfam" id="PF01470">
    <property type="entry name" value="Peptidase_C15"/>
    <property type="match status" value="1"/>
</dbReference>
<dbReference type="InterPro" id="IPR016125">
    <property type="entry name" value="Peptidase_C15-like"/>
</dbReference>
<dbReference type="eggNOG" id="KOG4755">
    <property type="taxonomic scope" value="Eukaryota"/>
</dbReference>
<dbReference type="EC" id="3.4.19.-" evidence="6"/>
<dbReference type="EMBL" id="CH933809">
    <property type="protein sequence ID" value="KRG06060.1"/>
    <property type="molecule type" value="Genomic_DNA"/>
</dbReference>
<dbReference type="GO" id="GO:0005829">
    <property type="term" value="C:cytosol"/>
    <property type="evidence" value="ECO:0007669"/>
    <property type="project" value="InterPro"/>
</dbReference>
<evidence type="ECO:0000256" key="3">
    <source>
        <dbReference type="ARBA" id="ARBA00022670"/>
    </source>
</evidence>
<evidence type="ECO:0000313" key="6">
    <source>
        <dbReference type="EMBL" id="KRG06060.1"/>
    </source>
</evidence>
<dbReference type="SUPFAM" id="SSF53182">
    <property type="entry name" value="Pyrrolidone carboxyl peptidase (pyroglutamate aminopeptidase)"/>
    <property type="match status" value="1"/>
</dbReference>
<keyword evidence="2" id="KW-0963">Cytoplasm</keyword>
<dbReference type="PANTHER" id="PTHR23402:SF1">
    <property type="entry name" value="PYROGLUTAMYL-PEPTIDASE I"/>
    <property type="match status" value="1"/>
</dbReference>
<dbReference type="OrthoDB" id="407146at2759"/>
<evidence type="ECO:0000256" key="1">
    <source>
        <dbReference type="ARBA" id="ARBA00006641"/>
    </source>
</evidence>
<dbReference type="EC" id="3.4.19.6" evidence="6"/>
<keyword evidence="5" id="KW-0788">Thiol protease</keyword>
<evidence type="ECO:0000256" key="2">
    <source>
        <dbReference type="ARBA" id="ARBA00022490"/>
    </source>
</evidence>
<evidence type="ECO:0000256" key="5">
    <source>
        <dbReference type="ARBA" id="ARBA00022807"/>
    </source>
</evidence>
<dbReference type="Gene3D" id="3.40.630.20">
    <property type="entry name" value="Peptidase C15, pyroglutamyl peptidase I-like"/>
    <property type="match status" value="1"/>
</dbReference>
<dbReference type="PANTHER" id="PTHR23402">
    <property type="entry name" value="PROTEASE FAMILY C15 PYROGLUTAMYL-PEPTIDASE I-RELATED"/>
    <property type="match status" value="1"/>
</dbReference>